<reference evidence="2" key="1">
    <citation type="submission" date="2021-01" db="EMBL/GenBank/DDBJ databases">
        <authorList>
            <consortium name="Aspergillus luchuensis mut. kawachii IFO 4304 genome sequencing consortium"/>
            <person name="Kazuki M."/>
            <person name="Futagami T."/>
        </authorList>
    </citation>
    <scope>NUCLEOTIDE SEQUENCE</scope>
    <source>
        <strain evidence="2">IFO 4308</strain>
    </source>
</reference>
<accession>A0A7R7WLR0</accession>
<dbReference type="GeneID" id="64966659"/>
<sequence length="103" mass="11772">MSHSWRLVKLACLPTAAIGEYFGDWLSSSRQAEMIVVHRILCPLRRLGSARVPVVENLTRMPHRRDVHCQSPQIYTKRFWKTTTSGCMAKIASAQELQQAFQS</sequence>
<dbReference type="OrthoDB" id="10367109at2759"/>
<dbReference type="RefSeq" id="XP_041549100.1">
    <property type="nucleotide sequence ID" value="XM_041682238.1"/>
</dbReference>
<gene>
    <name evidence="2" type="ORF">AKAW2_81139S</name>
</gene>
<dbReference type="AlphaFoldDB" id="A0A7R7WLR0"/>
<dbReference type="Proteomes" id="UP000661280">
    <property type="component" value="Chromosome 8"/>
</dbReference>
<feature type="chain" id="PRO_5031259019" description="Secreted protein" evidence="1">
    <location>
        <begin position="20"/>
        <end position="103"/>
    </location>
</feature>
<evidence type="ECO:0008006" key="4">
    <source>
        <dbReference type="Google" id="ProtNLM"/>
    </source>
</evidence>
<evidence type="ECO:0000313" key="3">
    <source>
        <dbReference type="Proteomes" id="UP000661280"/>
    </source>
</evidence>
<reference evidence="2" key="2">
    <citation type="submission" date="2021-02" db="EMBL/GenBank/DDBJ databases">
        <title>Aspergillus luchuensis mut. kawachii IFO 4304 genome sequence.</title>
        <authorList>
            <person name="Mori K."/>
            <person name="Kadooka C."/>
            <person name="Goto M."/>
            <person name="Futagami T."/>
        </authorList>
    </citation>
    <scope>NUCLEOTIDE SEQUENCE</scope>
    <source>
        <strain evidence="2">IFO 4308</strain>
    </source>
</reference>
<evidence type="ECO:0000313" key="2">
    <source>
        <dbReference type="EMBL" id="BCS05338.1"/>
    </source>
</evidence>
<organism evidence="2 3">
    <name type="scientific">Aspergillus kawachii</name>
    <name type="common">White koji mold</name>
    <name type="synonym">Aspergillus awamori var. kawachi</name>
    <dbReference type="NCBI Taxonomy" id="1069201"/>
    <lineage>
        <taxon>Eukaryota</taxon>
        <taxon>Fungi</taxon>
        <taxon>Dikarya</taxon>
        <taxon>Ascomycota</taxon>
        <taxon>Pezizomycotina</taxon>
        <taxon>Eurotiomycetes</taxon>
        <taxon>Eurotiomycetidae</taxon>
        <taxon>Eurotiales</taxon>
        <taxon>Aspergillaceae</taxon>
        <taxon>Aspergillus</taxon>
        <taxon>Aspergillus subgen. Circumdati</taxon>
    </lineage>
</organism>
<keyword evidence="1" id="KW-0732">Signal</keyword>
<protein>
    <recommendedName>
        <fullName evidence="4">Secreted protein</fullName>
    </recommendedName>
</protein>
<dbReference type="KEGG" id="aluc:AKAW2_81139S"/>
<feature type="signal peptide" evidence="1">
    <location>
        <begin position="1"/>
        <end position="19"/>
    </location>
</feature>
<dbReference type="EMBL" id="AP024432">
    <property type="protein sequence ID" value="BCS05338.1"/>
    <property type="molecule type" value="Genomic_DNA"/>
</dbReference>
<keyword evidence="3" id="KW-1185">Reference proteome</keyword>
<evidence type="ECO:0000256" key="1">
    <source>
        <dbReference type="SAM" id="SignalP"/>
    </source>
</evidence>
<proteinExistence type="predicted"/>
<name>A0A7R7WLR0_ASPKA</name>